<dbReference type="EMBL" id="DVIU01000111">
    <property type="protein sequence ID" value="HIS36021.1"/>
    <property type="molecule type" value="Genomic_DNA"/>
</dbReference>
<name>A0A9D1JML3_9BACT</name>
<keyword evidence="1" id="KW-1133">Transmembrane helix</keyword>
<feature type="transmembrane region" description="Helical" evidence="1">
    <location>
        <begin position="133"/>
        <end position="152"/>
    </location>
</feature>
<evidence type="ECO:0000313" key="3">
    <source>
        <dbReference type="Proteomes" id="UP000823928"/>
    </source>
</evidence>
<evidence type="ECO:0000313" key="2">
    <source>
        <dbReference type="EMBL" id="HIS36021.1"/>
    </source>
</evidence>
<proteinExistence type="predicted"/>
<sequence length="206" mass="22476">MGFQNFLRNVCSKLGENNKPTYAVVAIAAVKGICRPTFTMMDKTEKPETKKYTALREGLTELIAIPVYLACGYLAGKCSPLFTKNVTKEDFLNNKVKQDIANGINNDKITSAVKSAEKQLEKYKMRATNNLRFIGVCAAALVAIPALCSVTIKPVMSKILKIPSETPKPEQKTTSADIRPVYNNKPAVKLKSYIAAPQTGMKVGGV</sequence>
<keyword evidence="1" id="KW-0812">Transmembrane</keyword>
<reference evidence="2" key="2">
    <citation type="journal article" date="2021" name="PeerJ">
        <title>Extensive microbial diversity within the chicken gut microbiome revealed by metagenomics and culture.</title>
        <authorList>
            <person name="Gilroy R."/>
            <person name="Ravi A."/>
            <person name="Getino M."/>
            <person name="Pursley I."/>
            <person name="Horton D.L."/>
            <person name="Alikhan N.F."/>
            <person name="Baker D."/>
            <person name="Gharbi K."/>
            <person name="Hall N."/>
            <person name="Watson M."/>
            <person name="Adriaenssens E.M."/>
            <person name="Foster-Nyarko E."/>
            <person name="Jarju S."/>
            <person name="Secka A."/>
            <person name="Antonio M."/>
            <person name="Oren A."/>
            <person name="Chaudhuri R.R."/>
            <person name="La Ragione R."/>
            <person name="Hildebrand F."/>
            <person name="Pallen M.J."/>
        </authorList>
    </citation>
    <scope>NUCLEOTIDE SEQUENCE</scope>
    <source>
        <strain evidence="2">6276</strain>
    </source>
</reference>
<comment type="caution">
    <text evidence="2">The sequence shown here is derived from an EMBL/GenBank/DDBJ whole genome shotgun (WGS) entry which is preliminary data.</text>
</comment>
<keyword evidence="1" id="KW-0472">Membrane</keyword>
<evidence type="ECO:0000256" key="1">
    <source>
        <dbReference type="SAM" id="Phobius"/>
    </source>
</evidence>
<dbReference type="Proteomes" id="UP000823928">
    <property type="component" value="Unassembled WGS sequence"/>
</dbReference>
<reference evidence="2" key="1">
    <citation type="submission" date="2020-10" db="EMBL/GenBank/DDBJ databases">
        <authorList>
            <person name="Gilroy R."/>
        </authorList>
    </citation>
    <scope>NUCLEOTIDE SEQUENCE</scope>
    <source>
        <strain evidence="2">6276</strain>
    </source>
</reference>
<protein>
    <submittedName>
        <fullName evidence="2">Uncharacterized protein</fullName>
    </submittedName>
</protein>
<accession>A0A9D1JML3</accession>
<gene>
    <name evidence="2" type="ORF">IAC10_05250</name>
</gene>
<organism evidence="2 3">
    <name type="scientific">Candidatus Scatousia excrementigallinarum</name>
    <dbReference type="NCBI Taxonomy" id="2840935"/>
    <lineage>
        <taxon>Bacteria</taxon>
        <taxon>Candidatus Scatousia</taxon>
    </lineage>
</organism>
<dbReference type="AlphaFoldDB" id="A0A9D1JML3"/>